<evidence type="ECO:0000313" key="7">
    <source>
        <dbReference type="EMBL" id="GGK96938.1"/>
    </source>
</evidence>
<organism evidence="7 8">
    <name type="scientific">Planomonospora parontospora</name>
    <dbReference type="NCBI Taxonomy" id="58119"/>
    <lineage>
        <taxon>Bacteria</taxon>
        <taxon>Bacillati</taxon>
        <taxon>Actinomycetota</taxon>
        <taxon>Actinomycetes</taxon>
        <taxon>Streptosporangiales</taxon>
        <taxon>Streptosporangiaceae</taxon>
        <taxon>Planomonospora</taxon>
    </lineage>
</organism>
<dbReference type="EMBL" id="BMQD01000037">
    <property type="protein sequence ID" value="GGK96938.1"/>
    <property type="molecule type" value="Genomic_DNA"/>
</dbReference>
<evidence type="ECO:0000256" key="4">
    <source>
        <dbReference type="RuleBase" id="RU367119"/>
    </source>
</evidence>
<dbReference type="GO" id="GO:0042301">
    <property type="term" value="F:phosphate ion binding"/>
    <property type="evidence" value="ECO:0007669"/>
    <property type="project" value="UniProtKB-UniRule"/>
</dbReference>
<feature type="domain" description="PBP" evidence="6">
    <location>
        <begin position="45"/>
        <end position="300"/>
    </location>
</feature>
<evidence type="ECO:0000256" key="5">
    <source>
        <dbReference type="SAM" id="MobiDB-lite"/>
    </source>
</evidence>
<dbReference type="Gene3D" id="3.40.190.10">
    <property type="entry name" value="Periplasmic binding protein-like II"/>
    <property type="match status" value="2"/>
</dbReference>
<comment type="caution">
    <text evidence="7">The sequence shown here is derived from an EMBL/GenBank/DDBJ whole genome shotgun (WGS) entry which is preliminary data.</text>
</comment>
<reference evidence="7" key="2">
    <citation type="submission" date="2022-09" db="EMBL/GenBank/DDBJ databases">
        <authorList>
            <person name="Sun Q."/>
            <person name="Ohkuma M."/>
        </authorList>
    </citation>
    <scope>NUCLEOTIDE SEQUENCE</scope>
    <source>
        <strain evidence="7">JCM 3093</strain>
    </source>
</reference>
<evidence type="ECO:0000313" key="8">
    <source>
        <dbReference type="Proteomes" id="UP000627984"/>
    </source>
</evidence>
<feature type="chain" id="PRO_5041482725" description="Phosphate-binding protein" evidence="4">
    <location>
        <begin position="24"/>
        <end position="333"/>
    </location>
</feature>
<dbReference type="RefSeq" id="WP_204054738.1">
    <property type="nucleotide sequence ID" value="NZ_BMQD01000037.1"/>
</dbReference>
<dbReference type="Proteomes" id="UP000627984">
    <property type="component" value="Unassembled WGS sequence"/>
</dbReference>
<dbReference type="PANTHER" id="PTHR30570:SF1">
    <property type="entry name" value="PHOSPHATE-BINDING PROTEIN PSTS"/>
    <property type="match status" value="1"/>
</dbReference>
<feature type="compositionally biased region" description="Low complexity" evidence="5">
    <location>
        <begin position="36"/>
        <end position="49"/>
    </location>
</feature>
<keyword evidence="3 4" id="KW-0732">Signal</keyword>
<dbReference type="SUPFAM" id="SSF53850">
    <property type="entry name" value="Periplasmic binding protein-like II"/>
    <property type="match status" value="1"/>
</dbReference>
<comment type="function">
    <text evidence="4">Involved in the system for phosphate transport across the cytoplasmic membrane.</text>
</comment>
<dbReference type="NCBIfam" id="TIGR02136">
    <property type="entry name" value="ptsS_2"/>
    <property type="match status" value="1"/>
</dbReference>
<dbReference type="FunFam" id="3.40.190.10:FF:000055">
    <property type="entry name" value="Phosphate ABC transporter, phosphate-binding protein"/>
    <property type="match status" value="1"/>
</dbReference>
<feature type="region of interest" description="Disordered" evidence="5">
    <location>
        <begin position="27"/>
        <end position="61"/>
    </location>
</feature>
<dbReference type="GO" id="GO:0006817">
    <property type="term" value="P:phosphate ion transport"/>
    <property type="evidence" value="ECO:0007669"/>
    <property type="project" value="UniProtKB-UniRule"/>
</dbReference>
<name>A0AA37BNE0_9ACTN</name>
<evidence type="ECO:0000256" key="1">
    <source>
        <dbReference type="ARBA" id="ARBA00008725"/>
    </source>
</evidence>
<dbReference type="CDD" id="cd13654">
    <property type="entry name" value="PBP2_phosphate_like_2"/>
    <property type="match status" value="1"/>
</dbReference>
<evidence type="ECO:0000256" key="2">
    <source>
        <dbReference type="ARBA" id="ARBA00022448"/>
    </source>
</evidence>
<dbReference type="PANTHER" id="PTHR30570">
    <property type="entry name" value="PERIPLASMIC PHOSPHATE BINDING COMPONENT OF PHOSPHATE ABC TRANSPORTER"/>
    <property type="match status" value="1"/>
</dbReference>
<gene>
    <name evidence="7" type="ORF">GCM10010126_65500</name>
</gene>
<accession>A0AA37BNE0</accession>
<sequence>MTSGQRRLSAVATAALVVSLAAACGGDAKPTSEGTSSAAAAPGESQGAALSGEVKTDGSSTVAPLTQAASELFGEEQPQVKVPVGSSGTGGGFEKFCNGETDISNASRPIKDEEKAACEAKGIKFAELTVATDALTVVVSKENDWATCLTTDQLKKMWEPAAEGKVKTWKDVDPKFPAEELKLYGPGTDSGTFDYFTDEINGEEGASRKDYSPSENDNDIVTGVFGAKGGLGYFGFTYFEENADKLKAIEIDSGSGCVAPSVEAAQGGKYTPLARPLFVYPSAAAVKRPEVAAFLDYYVANIGTIAKDAKFIPLNPEQEAKLKSDLESLKSQG</sequence>
<evidence type="ECO:0000256" key="3">
    <source>
        <dbReference type="ARBA" id="ARBA00022729"/>
    </source>
</evidence>
<dbReference type="InterPro" id="IPR050811">
    <property type="entry name" value="Phosphate_ABC_transporter"/>
</dbReference>
<keyword evidence="2 4" id="KW-0813">Transport</keyword>
<keyword evidence="4" id="KW-0592">Phosphate transport</keyword>
<dbReference type="Pfam" id="PF12849">
    <property type="entry name" value="PBP_like_2"/>
    <property type="match status" value="1"/>
</dbReference>
<evidence type="ECO:0000259" key="6">
    <source>
        <dbReference type="Pfam" id="PF12849"/>
    </source>
</evidence>
<dbReference type="AlphaFoldDB" id="A0AA37BNE0"/>
<reference evidence="7" key="1">
    <citation type="journal article" date="2014" name="Int. J. Syst. Evol. Microbiol.">
        <title>Complete genome sequence of Corynebacterium casei LMG S-19264T (=DSM 44701T), isolated from a smear-ripened cheese.</title>
        <authorList>
            <consortium name="US DOE Joint Genome Institute (JGI-PGF)"/>
            <person name="Walter F."/>
            <person name="Albersmeier A."/>
            <person name="Kalinowski J."/>
            <person name="Ruckert C."/>
        </authorList>
    </citation>
    <scope>NUCLEOTIDE SEQUENCE</scope>
    <source>
        <strain evidence="7">JCM 3093</strain>
    </source>
</reference>
<dbReference type="PROSITE" id="PS51257">
    <property type="entry name" value="PROKAR_LIPOPROTEIN"/>
    <property type="match status" value="1"/>
</dbReference>
<feature type="signal peptide" evidence="4">
    <location>
        <begin position="1"/>
        <end position="23"/>
    </location>
</feature>
<dbReference type="InterPro" id="IPR024370">
    <property type="entry name" value="PBP_domain"/>
</dbReference>
<comment type="similarity">
    <text evidence="1 4">Belongs to the PstS family.</text>
</comment>
<proteinExistence type="inferred from homology"/>
<dbReference type="InterPro" id="IPR011862">
    <property type="entry name" value="Phos-bd"/>
</dbReference>
<protein>
    <recommendedName>
        <fullName evidence="4">Phosphate-binding protein</fullName>
    </recommendedName>
</protein>